<evidence type="ECO:0000313" key="4">
    <source>
        <dbReference type="Proteomes" id="UP001165679"/>
    </source>
</evidence>
<protein>
    <submittedName>
        <fullName evidence="3">Uncharacterized protein</fullName>
    </submittedName>
</protein>
<gene>
    <name evidence="3" type="ORF">OL599_19425</name>
</gene>
<reference evidence="3" key="2">
    <citation type="submission" date="2022-10" db="EMBL/GenBank/DDBJ databases">
        <authorList>
            <person name="Trinh H.N."/>
        </authorList>
    </citation>
    <scope>NUCLEOTIDE SEQUENCE</scope>
    <source>
        <strain evidence="3">RN2-1</strain>
    </source>
</reference>
<feature type="compositionally biased region" description="Low complexity" evidence="2">
    <location>
        <begin position="128"/>
        <end position="141"/>
    </location>
</feature>
<feature type="region of interest" description="Disordered" evidence="2">
    <location>
        <begin position="128"/>
        <end position="182"/>
    </location>
</feature>
<sequence length="182" mass="19864">MVHGRREHGDNVGSLRIAAAASPANRVEVAEAALKAEREARERAERSLQEAQAAIHDLRTKLGHAVLARDEARDAAHRAESDRRAVEFALAAERDARVKAEKVLQGGDADREPAQQRLREIKAVVRPAKAPVKAVAGGPAAAEKESWMSNVSNGKTRSKSPEPEPKPVRWWIKAKAQKRATT</sequence>
<evidence type="ECO:0000313" key="3">
    <source>
        <dbReference type="EMBL" id="MCW3476741.1"/>
    </source>
</evidence>
<organism evidence="3 4">
    <name type="scientific">Limobrevibacterium gyesilva</name>
    <dbReference type="NCBI Taxonomy" id="2991712"/>
    <lineage>
        <taxon>Bacteria</taxon>
        <taxon>Pseudomonadati</taxon>
        <taxon>Pseudomonadota</taxon>
        <taxon>Alphaproteobacteria</taxon>
        <taxon>Acetobacterales</taxon>
        <taxon>Acetobacteraceae</taxon>
        <taxon>Limobrevibacterium</taxon>
    </lineage>
</organism>
<keyword evidence="4" id="KW-1185">Reference proteome</keyword>
<accession>A0AA41YQ97</accession>
<evidence type="ECO:0000256" key="2">
    <source>
        <dbReference type="SAM" id="MobiDB-lite"/>
    </source>
</evidence>
<dbReference type="Proteomes" id="UP001165679">
    <property type="component" value="Unassembled WGS sequence"/>
</dbReference>
<dbReference type="AlphaFoldDB" id="A0AA41YQ97"/>
<dbReference type="EMBL" id="JAPDNT010000023">
    <property type="protein sequence ID" value="MCW3476741.1"/>
    <property type="molecule type" value="Genomic_DNA"/>
</dbReference>
<comment type="caution">
    <text evidence="3">The sequence shown here is derived from an EMBL/GenBank/DDBJ whole genome shotgun (WGS) entry which is preliminary data.</text>
</comment>
<evidence type="ECO:0000256" key="1">
    <source>
        <dbReference type="SAM" id="Coils"/>
    </source>
</evidence>
<name>A0AA41YQ97_9PROT</name>
<keyword evidence="1" id="KW-0175">Coiled coil</keyword>
<reference evidence="3" key="1">
    <citation type="submission" date="2022-09" db="EMBL/GenBank/DDBJ databases">
        <title>Rhodovastum sp. nov. RN2-1 isolated from soil in Seongnam, South Korea.</title>
        <authorList>
            <person name="Le N.T."/>
        </authorList>
    </citation>
    <scope>NUCLEOTIDE SEQUENCE</scope>
    <source>
        <strain evidence="3">RN2-1</strain>
    </source>
</reference>
<proteinExistence type="predicted"/>
<feature type="coiled-coil region" evidence="1">
    <location>
        <begin position="27"/>
        <end position="61"/>
    </location>
</feature>